<sequence>MTRTKIDPRTIFSDAKTEGRLVYIAGPMVRYSKLPFRATVRHFGADIVYTPMILAREFIRSQYARDTDFTTNDSDSCLIVQFGVNSPEDLARAAEMVEPYCDGIGINCGCPIKDQISQGIGAALMEQPEKVCAMIRAVKERCPNLCVEAKIRIHRDINKTLRMAESIVNAGADYLVVHGRCKEQRSREPVNIDAIKAVCQHVRAMSNAIPVVANGDVFSVEDAARIAQATGCDGLMAARGILENPSLFSGANKATWGSVELILHYSSAYGLPFRLVQHHVSEMLTHSITRAERKSMNETSNLQELLDWLDERFVLLRPYEKGFGEAIDLPRKCDLNVSTSS</sequence>
<keyword evidence="2 16" id="KW-0285">Flavoprotein</keyword>
<evidence type="ECO:0000256" key="4">
    <source>
        <dbReference type="ARBA" id="ARBA00022664"/>
    </source>
</evidence>
<keyword evidence="4" id="KW-0507">mRNA processing</keyword>
<keyword evidence="18" id="KW-0547">Nucleotide-binding</keyword>
<keyword evidence="3 16" id="KW-0288">FMN</keyword>
<evidence type="ECO:0000256" key="15">
    <source>
        <dbReference type="ARBA" id="ARBA00060741"/>
    </source>
</evidence>
<evidence type="ECO:0000256" key="3">
    <source>
        <dbReference type="ARBA" id="ARBA00022643"/>
    </source>
</evidence>
<evidence type="ECO:0000256" key="14">
    <source>
        <dbReference type="ARBA" id="ARBA00052996"/>
    </source>
</evidence>
<feature type="binding site" evidence="18">
    <location>
        <begin position="238"/>
        <end position="239"/>
    </location>
    <ligand>
        <name>FMN</name>
        <dbReference type="ChEBI" id="CHEBI:58210"/>
    </ligand>
</feature>
<dbReference type="SUPFAM" id="SSF51395">
    <property type="entry name" value="FMN-linked oxidoreductases"/>
    <property type="match status" value="1"/>
</dbReference>
<evidence type="ECO:0000256" key="9">
    <source>
        <dbReference type="ARBA" id="ARBA00048342"/>
    </source>
</evidence>
<dbReference type="InterPro" id="IPR035587">
    <property type="entry name" value="DUS-like_FMN-bd"/>
</dbReference>
<dbReference type="Proteomes" id="UP000095023">
    <property type="component" value="Unassembled WGS sequence"/>
</dbReference>
<dbReference type="GO" id="GO:0050660">
    <property type="term" value="F:flavin adenine dinucleotide binding"/>
    <property type="evidence" value="ECO:0007669"/>
    <property type="project" value="InterPro"/>
</dbReference>
<dbReference type="PROSITE" id="PS01136">
    <property type="entry name" value="UPF0034"/>
    <property type="match status" value="1"/>
</dbReference>
<accession>A0A1E4TC28</accession>
<evidence type="ECO:0000256" key="1">
    <source>
        <dbReference type="ARBA" id="ARBA00001917"/>
    </source>
</evidence>
<evidence type="ECO:0000256" key="8">
    <source>
        <dbReference type="ARBA" id="ARBA00023027"/>
    </source>
</evidence>
<dbReference type="PANTHER" id="PTHR11082:SF31">
    <property type="entry name" value="TRNA-DIHYDROURIDINE(20A_20B) SYNTHASE [NAD(P)+]-LIKE"/>
    <property type="match status" value="1"/>
</dbReference>
<dbReference type="Pfam" id="PF01207">
    <property type="entry name" value="Dus"/>
    <property type="match status" value="1"/>
</dbReference>
<dbReference type="PIRSF" id="PIRSF006621">
    <property type="entry name" value="Dus"/>
    <property type="match status" value="1"/>
</dbReference>
<proteinExistence type="inferred from homology"/>
<feature type="active site" description="Proton donor" evidence="17">
    <location>
        <position position="110"/>
    </location>
</feature>
<evidence type="ECO:0000259" key="19">
    <source>
        <dbReference type="Pfam" id="PF01207"/>
    </source>
</evidence>
<feature type="binding site" evidence="18">
    <location>
        <position position="178"/>
    </location>
    <ligand>
        <name>FMN</name>
        <dbReference type="ChEBI" id="CHEBI:58210"/>
    </ligand>
</feature>
<evidence type="ECO:0000256" key="6">
    <source>
        <dbReference type="ARBA" id="ARBA00022857"/>
    </source>
</evidence>
<dbReference type="GO" id="GO:0006397">
    <property type="term" value="P:mRNA processing"/>
    <property type="evidence" value="ECO:0007669"/>
    <property type="project" value="UniProtKB-KW"/>
</dbReference>
<evidence type="ECO:0000256" key="11">
    <source>
        <dbReference type="ARBA" id="ARBA00050434"/>
    </source>
</evidence>
<comment type="catalytic activity">
    <reaction evidence="12">
        <text>5,6-dihydrouridine(20a) in tRNA + NAD(+) = uridine(20a) in tRNA + NADH + H(+)</text>
        <dbReference type="Rhea" id="RHEA:53348"/>
        <dbReference type="Rhea" id="RHEA-COMP:13535"/>
        <dbReference type="Rhea" id="RHEA-COMP:13536"/>
        <dbReference type="ChEBI" id="CHEBI:15378"/>
        <dbReference type="ChEBI" id="CHEBI:57540"/>
        <dbReference type="ChEBI" id="CHEBI:57945"/>
        <dbReference type="ChEBI" id="CHEBI:65315"/>
        <dbReference type="ChEBI" id="CHEBI:74443"/>
        <dbReference type="EC" id="1.3.1.90"/>
    </reaction>
    <physiologicalReaction direction="right-to-left" evidence="12">
        <dbReference type="Rhea" id="RHEA:53350"/>
    </physiologicalReaction>
</comment>
<feature type="binding site" evidence="18">
    <location>
        <begin position="27"/>
        <end position="29"/>
    </location>
    <ligand>
        <name>FMN</name>
        <dbReference type="ChEBI" id="CHEBI:58210"/>
    </ligand>
</feature>
<dbReference type="GO" id="GO:0102266">
    <property type="term" value="F:tRNA-dihydrouridine20a synthase activity"/>
    <property type="evidence" value="ECO:0007669"/>
    <property type="project" value="UniProtKB-EC"/>
</dbReference>
<comment type="catalytic activity">
    <reaction evidence="11">
        <text>5,6-dihydrouridine(20b) in tRNA + NADP(+) = uridine(20b) in tRNA + NADPH + H(+)</text>
        <dbReference type="Rhea" id="RHEA:53356"/>
        <dbReference type="Rhea" id="RHEA-COMP:13537"/>
        <dbReference type="Rhea" id="RHEA-COMP:13538"/>
        <dbReference type="ChEBI" id="CHEBI:15378"/>
        <dbReference type="ChEBI" id="CHEBI:57783"/>
        <dbReference type="ChEBI" id="CHEBI:58349"/>
        <dbReference type="ChEBI" id="CHEBI:65315"/>
        <dbReference type="ChEBI" id="CHEBI:74443"/>
        <dbReference type="EC" id="1.3.1.90"/>
    </reaction>
    <physiologicalReaction direction="right-to-left" evidence="11">
        <dbReference type="Rhea" id="RHEA:53358"/>
    </physiologicalReaction>
</comment>
<comment type="catalytic activity">
    <reaction evidence="14">
        <text>5,6-dihydrouridine(20a) in tRNA + NADP(+) = uridine(20a) in tRNA + NADPH + H(+)</text>
        <dbReference type="Rhea" id="RHEA:53344"/>
        <dbReference type="Rhea" id="RHEA-COMP:13535"/>
        <dbReference type="Rhea" id="RHEA-COMP:13536"/>
        <dbReference type="ChEBI" id="CHEBI:15378"/>
        <dbReference type="ChEBI" id="CHEBI:57783"/>
        <dbReference type="ChEBI" id="CHEBI:58349"/>
        <dbReference type="ChEBI" id="CHEBI:65315"/>
        <dbReference type="ChEBI" id="CHEBI:74443"/>
        <dbReference type="EC" id="1.3.1.90"/>
    </reaction>
    <physiologicalReaction direction="right-to-left" evidence="14">
        <dbReference type="Rhea" id="RHEA:53346"/>
    </physiologicalReaction>
</comment>
<evidence type="ECO:0000256" key="17">
    <source>
        <dbReference type="PIRSR" id="PIRSR006621-1"/>
    </source>
</evidence>
<comment type="similarity">
    <text evidence="16">Belongs to the dus family.</text>
</comment>
<evidence type="ECO:0000313" key="21">
    <source>
        <dbReference type="Proteomes" id="UP000095023"/>
    </source>
</evidence>
<evidence type="ECO:0000256" key="18">
    <source>
        <dbReference type="PIRSR" id="PIRSR006621-2"/>
    </source>
</evidence>
<dbReference type="GO" id="GO:0106414">
    <property type="term" value="F:mRNA dihydrouridine synthase activity"/>
    <property type="evidence" value="ECO:0007669"/>
    <property type="project" value="RHEA"/>
</dbReference>
<dbReference type="InterPro" id="IPR013785">
    <property type="entry name" value="Aldolase_TIM"/>
</dbReference>
<protein>
    <recommendedName>
        <fullName evidence="16">tRNA-dihydrouridine synthase</fullName>
        <ecNumber evidence="16">1.3.1.-</ecNumber>
    </recommendedName>
</protein>
<feature type="domain" description="DUS-like FMN-binding" evidence="19">
    <location>
        <begin position="24"/>
        <end position="287"/>
    </location>
</feature>
<keyword evidence="5 16" id="KW-0819">tRNA processing</keyword>
<dbReference type="EMBL" id="KV453843">
    <property type="protein sequence ID" value="ODV89287.1"/>
    <property type="molecule type" value="Genomic_DNA"/>
</dbReference>
<comment type="catalytic activity">
    <reaction evidence="9">
        <text>a 5,6-dihydrouridine in mRNA + NAD(+) = a uridine in mRNA + NADH + H(+)</text>
        <dbReference type="Rhea" id="RHEA:69851"/>
        <dbReference type="Rhea" id="RHEA-COMP:14658"/>
        <dbReference type="Rhea" id="RHEA-COMP:17789"/>
        <dbReference type="ChEBI" id="CHEBI:15378"/>
        <dbReference type="ChEBI" id="CHEBI:57540"/>
        <dbReference type="ChEBI" id="CHEBI:57945"/>
        <dbReference type="ChEBI" id="CHEBI:65315"/>
        <dbReference type="ChEBI" id="CHEBI:74443"/>
    </reaction>
    <physiologicalReaction direction="right-to-left" evidence="9">
        <dbReference type="Rhea" id="RHEA:69853"/>
    </physiologicalReaction>
</comment>
<comment type="function">
    <text evidence="16">Catalyzes the synthesis of dihydrouridine, a modified base found in the D-loop of most tRNAs.</text>
</comment>
<gene>
    <name evidence="20" type="ORF">CANCADRAFT_27333</name>
</gene>
<keyword evidence="7 16" id="KW-0560">Oxidoreductase</keyword>
<feature type="binding site" evidence="18">
    <location>
        <position position="81"/>
    </location>
    <ligand>
        <name>FMN</name>
        <dbReference type="ChEBI" id="CHEBI:58210"/>
    </ligand>
</feature>
<dbReference type="PANTHER" id="PTHR11082">
    <property type="entry name" value="TRNA-DIHYDROURIDINE SYNTHASE"/>
    <property type="match status" value="1"/>
</dbReference>
<reference evidence="21" key="1">
    <citation type="submission" date="2016-02" db="EMBL/GenBank/DDBJ databases">
        <title>Comparative genomics of biotechnologically important yeasts.</title>
        <authorList>
            <consortium name="DOE Joint Genome Institute"/>
            <person name="Riley R."/>
            <person name="Haridas S."/>
            <person name="Wolfe K.H."/>
            <person name="Lopes M.R."/>
            <person name="Hittinger C.T."/>
            <person name="Goker M."/>
            <person name="Salamov A."/>
            <person name="Wisecaver J."/>
            <person name="Long T.M."/>
            <person name="Aerts A.L."/>
            <person name="Barry K."/>
            <person name="Choi C."/>
            <person name="Clum A."/>
            <person name="Coughlan A.Y."/>
            <person name="Deshpande S."/>
            <person name="Douglass A.P."/>
            <person name="Hanson S.J."/>
            <person name="Klenk H.-P."/>
            <person name="Labutti K."/>
            <person name="Lapidus A."/>
            <person name="Lindquist E."/>
            <person name="Lipzen A."/>
            <person name="Meier-Kolthoff J.P."/>
            <person name="Ohm R.A."/>
            <person name="Otillar R.P."/>
            <person name="Pangilinan J."/>
            <person name="Peng Y."/>
            <person name="Rokas A."/>
            <person name="Rosa C.A."/>
            <person name="Scheuner C."/>
            <person name="Sibirny A.A."/>
            <person name="Slot J.C."/>
            <person name="Stielow J.B."/>
            <person name="Sun H."/>
            <person name="Kurtzman C.P."/>
            <person name="Blackwell M."/>
            <person name="Jeffries T.W."/>
            <person name="Grigoriev I.V."/>
        </authorList>
    </citation>
    <scope>NUCLEOTIDE SEQUENCE [LARGE SCALE GENOMIC DNA]</scope>
    <source>
        <strain evidence="21">NRRL Y-17796</strain>
    </source>
</reference>
<dbReference type="FunFam" id="3.20.20.70:FF:000159">
    <property type="entry name" value="tRNA-dihydrouridine synthase 4"/>
    <property type="match status" value="1"/>
</dbReference>
<dbReference type="CDD" id="cd02801">
    <property type="entry name" value="DUS_like_FMN"/>
    <property type="match status" value="1"/>
</dbReference>
<evidence type="ECO:0000256" key="2">
    <source>
        <dbReference type="ARBA" id="ARBA00022630"/>
    </source>
</evidence>
<name>A0A1E4TC28_9ASCO</name>
<comment type="catalytic activity">
    <reaction evidence="13">
        <text>5,6-dihydrouridine(20b) in tRNA + NAD(+) = uridine(20b) in tRNA + NADH + H(+)</text>
        <dbReference type="Rhea" id="RHEA:53352"/>
        <dbReference type="Rhea" id="RHEA-COMP:13537"/>
        <dbReference type="Rhea" id="RHEA-COMP:13538"/>
        <dbReference type="ChEBI" id="CHEBI:15378"/>
        <dbReference type="ChEBI" id="CHEBI:57540"/>
        <dbReference type="ChEBI" id="CHEBI:57945"/>
        <dbReference type="ChEBI" id="CHEBI:65315"/>
        <dbReference type="ChEBI" id="CHEBI:74443"/>
        <dbReference type="EC" id="1.3.1.90"/>
    </reaction>
    <physiologicalReaction direction="right-to-left" evidence="13">
        <dbReference type="Rhea" id="RHEA:53354"/>
    </physiologicalReaction>
</comment>
<keyword evidence="6" id="KW-0521">NADP</keyword>
<dbReference type="AlphaFoldDB" id="A0A1E4TC28"/>
<keyword evidence="8" id="KW-0520">NAD</keyword>
<dbReference type="Gene3D" id="3.20.20.70">
    <property type="entry name" value="Aldolase class I"/>
    <property type="match status" value="1"/>
</dbReference>
<comment type="catalytic activity">
    <reaction evidence="10">
        <text>a 5,6-dihydrouridine in mRNA + NADP(+) = a uridine in mRNA + NADPH + H(+)</text>
        <dbReference type="Rhea" id="RHEA:69855"/>
        <dbReference type="Rhea" id="RHEA-COMP:14658"/>
        <dbReference type="Rhea" id="RHEA-COMP:17789"/>
        <dbReference type="ChEBI" id="CHEBI:15378"/>
        <dbReference type="ChEBI" id="CHEBI:57783"/>
        <dbReference type="ChEBI" id="CHEBI:58349"/>
        <dbReference type="ChEBI" id="CHEBI:65315"/>
        <dbReference type="ChEBI" id="CHEBI:74443"/>
    </reaction>
    <physiologicalReaction direction="right-to-left" evidence="10">
        <dbReference type="Rhea" id="RHEA:69857"/>
    </physiologicalReaction>
</comment>
<evidence type="ECO:0000313" key="20">
    <source>
        <dbReference type="EMBL" id="ODV89287.1"/>
    </source>
</evidence>
<dbReference type="InterPro" id="IPR001269">
    <property type="entry name" value="DUS_fam"/>
</dbReference>
<dbReference type="OrthoDB" id="9977870at2759"/>
<evidence type="ECO:0000256" key="16">
    <source>
        <dbReference type="PIRNR" id="PIRNR006621"/>
    </source>
</evidence>
<evidence type="ECO:0000256" key="12">
    <source>
        <dbReference type="ARBA" id="ARBA00051779"/>
    </source>
</evidence>
<dbReference type="GO" id="GO:0102267">
    <property type="term" value="F:tRNA-dihydrouridine20b synthase activity"/>
    <property type="evidence" value="ECO:0007669"/>
    <property type="project" value="EnsemblFungi"/>
</dbReference>
<keyword evidence="21" id="KW-1185">Reference proteome</keyword>
<comment type="similarity">
    <text evidence="15">Belongs to the Dus family. Dus4 subfamily.</text>
</comment>
<evidence type="ECO:0000256" key="5">
    <source>
        <dbReference type="ARBA" id="ARBA00022694"/>
    </source>
</evidence>
<organism evidence="20 21">
    <name type="scientific">Tortispora caseinolytica NRRL Y-17796</name>
    <dbReference type="NCBI Taxonomy" id="767744"/>
    <lineage>
        <taxon>Eukaryota</taxon>
        <taxon>Fungi</taxon>
        <taxon>Dikarya</taxon>
        <taxon>Ascomycota</taxon>
        <taxon>Saccharomycotina</taxon>
        <taxon>Trigonopsidomycetes</taxon>
        <taxon>Trigonopsidales</taxon>
        <taxon>Trigonopsidaceae</taxon>
        <taxon>Tortispora</taxon>
    </lineage>
</organism>
<evidence type="ECO:0000256" key="7">
    <source>
        <dbReference type="ARBA" id="ARBA00023002"/>
    </source>
</evidence>
<evidence type="ECO:0000256" key="10">
    <source>
        <dbReference type="ARBA" id="ARBA00049447"/>
    </source>
</evidence>
<comment type="cofactor">
    <cofactor evidence="1 16 18">
        <name>FMN</name>
        <dbReference type="ChEBI" id="CHEBI:58210"/>
    </cofactor>
</comment>
<dbReference type="EC" id="1.3.1.-" evidence="16"/>
<evidence type="ECO:0000256" key="13">
    <source>
        <dbReference type="ARBA" id="ARBA00051932"/>
    </source>
</evidence>
<dbReference type="InterPro" id="IPR018517">
    <property type="entry name" value="tRNA_hU_synthase_CS"/>
</dbReference>